<evidence type="ECO:0000313" key="2">
    <source>
        <dbReference type="EMBL" id="EMR00936.1"/>
    </source>
</evidence>
<dbReference type="EMBL" id="AODQ01000165">
    <property type="protein sequence ID" value="EMR00936.1"/>
    <property type="molecule type" value="Genomic_DNA"/>
</dbReference>
<proteinExistence type="predicted"/>
<reference evidence="2 3" key="1">
    <citation type="journal article" date="2013" name="Genome Announc.">
        <title>Draft Genome Sequence of Cesiribacter andamanensis Strain AMV16T, Isolated from a Soil Sample from a Mud Volcano in the Andaman Islands, India.</title>
        <authorList>
            <person name="Shivaji S."/>
            <person name="Ara S."/>
            <person name="Begum Z."/>
            <person name="Srinivas T.N."/>
            <person name="Singh A."/>
            <person name="Kumar Pinnaka A."/>
        </authorList>
    </citation>
    <scope>NUCLEOTIDE SEQUENCE [LARGE SCALE GENOMIC DNA]</scope>
    <source>
        <strain evidence="2 3">AMV16</strain>
    </source>
</reference>
<evidence type="ECO:0000256" key="1">
    <source>
        <dbReference type="SAM" id="MobiDB-lite"/>
    </source>
</evidence>
<evidence type="ECO:0000313" key="3">
    <source>
        <dbReference type="Proteomes" id="UP000011910"/>
    </source>
</evidence>
<keyword evidence="3" id="KW-1185">Reference proteome</keyword>
<dbReference type="Proteomes" id="UP000011910">
    <property type="component" value="Unassembled WGS sequence"/>
</dbReference>
<comment type="caution">
    <text evidence="2">The sequence shown here is derived from an EMBL/GenBank/DDBJ whole genome shotgun (WGS) entry which is preliminary data.</text>
</comment>
<feature type="compositionally biased region" description="Basic residues" evidence="1">
    <location>
        <begin position="406"/>
        <end position="436"/>
    </location>
</feature>
<accession>M7N147</accession>
<name>M7N147_9BACT</name>
<dbReference type="STRING" id="1279009.ADICEAN_03942"/>
<feature type="region of interest" description="Disordered" evidence="1">
    <location>
        <begin position="387"/>
        <end position="436"/>
    </location>
</feature>
<dbReference type="Pfam" id="PF11751">
    <property type="entry name" value="PorP_SprF"/>
    <property type="match status" value="1"/>
</dbReference>
<gene>
    <name evidence="2" type="ORF">ADICEAN_03942</name>
</gene>
<dbReference type="eggNOG" id="ENOG502ZS2R">
    <property type="taxonomic scope" value="Bacteria"/>
</dbReference>
<sequence>MLLGSTGVVAQYTTPTSFWLSPQLTAPTAMSAYGYKQISAHYQKQALAANFGARSMLLSGQFPLYGQRNTPFGTLGLNVLRQENGSAYLMATSGALLSYNYTVRLAGQHHLVGGVQGGYFSRGLDWSRATTSNQVEGGQINPGLDHGERFFDYKSSAFTTNVGLAYYLTDARGQQQFHLGAGLINANKGRFTYLETDENQAEPQRLVVYSQLRLISTPFYELGTHLFWQQQSGFGDLVGGLQLNKGINPRKPVAEEYLGLGIYYSPDQSATFAMQLVRNQLLLGLSYSTPFGDRGLQGLQNTAEATIGWRVHRAASPRPHYGGSNRINSPAFKAHTGPAVKKNRIATSYKKKLNRKAGKTFQPRAGKKTVAGRKNTFTRKVTSYKAKAGKKRPAIKMGKQQSNLAKKYRKAQKATAKKLKKLNKKNRKQRSFRRGW</sequence>
<dbReference type="InterPro" id="IPR019861">
    <property type="entry name" value="PorP/SprF_Bacteroidetes"/>
</dbReference>
<protein>
    <submittedName>
        <fullName evidence="2">Bacteroidetes-specific putative membrane protein</fullName>
    </submittedName>
</protein>
<dbReference type="AlphaFoldDB" id="M7N147"/>
<organism evidence="2 3">
    <name type="scientific">Cesiribacter andamanensis AMV16</name>
    <dbReference type="NCBI Taxonomy" id="1279009"/>
    <lineage>
        <taxon>Bacteria</taxon>
        <taxon>Pseudomonadati</taxon>
        <taxon>Bacteroidota</taxon>
        <taxon>Cytophagia</taxon>
        <taxon>Cytophagales</taxon>
        <taxon>Cesiribacteraceae</taxon>
        <taxon>Cesiribacter</taxon>
    </lineage>
</organism>